<keyword evidence="2" id="KW-1185">Reference proteome</keyword>
<evidence type="ECO:0000313" key="2">
    <source>
        <dbReference type="Proteomes" id="UP000008744"/>
    </source>
</evidence>
<evidence type="ECO:0000313" key="1">
    <source>
        <dbReference type="EMBL" id="EDW39951.1"/>
    </source>
</evidence>
<dbReference type="HOGENOM" id="CLU_2040517_0_0_1"/>
<gene>
    <name evidence="1" type="primary">Dper\GL13889</name>
    <name evidence="1" type="ORF">Dper_GL13889</name>
</gene>
<sequence length="121" mass="13374">MVDFQGDDQISPTRTQSTFGSPAVLILEPRAGQKTTAKKLYRDLSGGNGGCLSCHYGGWSWSLPSSSRKQVSQPSNRILIKQNKSLKNESHHSKSILRDSNKLVPNVHLLLSSGYTRHKEP</sequence>
<dbReference type="EMBL" id="CH479187">
    <property type="protein sequence ID" value="EDW39951.1"/>
    <property type="molecule type" value="Genomic_DNA"/>
</dbReference>
<dbReference type="AlphaFoldDB" id="B4GQS9"/>
<proteinExistence type="predicted"/>
<reference evidence="1 2" key="1">
    <citation type="journal article" date="2007" name="Nature">
        <title>Evolution of genes and genomes on the Drosophila phylogeny.</title>
        <authorList>
            <consortium name="Drosophila 12 Genomes Consortium"/>
            <person name="Clark A.G."/>
            <person name="Eisen M.B."/>
            <person name="Smith D.R."/>
            <person name="Bergman C.M."/>
            <person name="Oliver B."/>
            <person name="Markow T.A."/>
            <person name="Kaufman T.C."/>
            <person name="Kellis M."/>
            <person name="Gelbart W."/>
            <person name="Iyer V.N."/>
            <person name="Pollard D.A."/>
            <person name="Sackton T.B."/>
            <person name="Larracuente A.M."/>
            <person name="Singh N.D."/>
            <person name="Abad J.P."/>
            <person name="Abt D.N."/>
            <person name="Adryan B."/>
            <person name="Aguade M."/>
            <person name="Akashi H."/>
            <person name="Anderson W.W."/>
            <person name="Aquadro C.F."/>
            <person name="Ardell D.H."/>
            <person name="Arguello R."/>
            <person name="Artieri C.G."/>
            <person name="Barbash D.A."/>
            <person name="Barker D."/>
            <person name="Barsanti P."/>
            <person name="Batterham P."/>
            <person name="Batzoglou S."/>
            <person name="Begun D."/>
            <person name="Bhutkar A."/>
            <person name="Blanco E."/>
            <person name="Bosak S.A."/>
            <person name="Bradley R.K."/>
            <person name="Brand A.D."/>
            <person name="Brent M.R."/>
            <person name="Brooks A.N."/>
            <person name="Brown R.H."/>
            <person name="Butlin R.K."/>
            <person name="Caggese C."/>
            <person name="Calvi B.R."/>
            <person name="Bernardo de Carvalho A."/>
            <person name="Caspi A."/>
            <person name="Castrezana S."/>
            <person name="Celniker S.E."/>
            <person name="Chang J.L."/>
            <person name="Chapple C."/>
            <person name="Chatterji S."/>
            <person name="Chinwalla A."/>
            <person name="Civetta A."/>
            <person name="Clifton S.W."/>
            <person name="Comeron J.M."/>
            <person name="Costello J.C."/>
            <person name="Coyne J.A."/>
            <person name="Daub J."/>
            <person name="David R.G."/>
            <person name="Delcher A.L."/>
            <person name="Delehaunty K."/>
            <person name="Do C.B."/>
            <person name="Ebling H."/>
            <person name="Edwards K."/>
            <person name="Eickbush T."/>
            <person name="Evans J.D."/>
            <person name="Filipski A."/>
            <person name="Findeiss S."/>
            <person name="Freyhult E."/>
            <person name="Fulton L."/>
            <person name="Fulton R."/>
            <person name="Garcia A.C."/>
            <person name="Gardiner A."/>
            <person name="Garfield D.A."/>
            <person name="Garvin B.E."/>
            <person name="Gibson G."/>
            <person name="Gilbert D."/>
            <person name="Gnerre S."/>
            <person name="Godfrey J."/>
            <person name="Good R."/>
            <person name="Gotea V."/>
            <person name="Gravely B."/>
            <person name="Greenberg A.J."/>
            <person name="Griffiths-Jones S."/>
            <person name="Gross S."/>
            <person name="Guigo R."/>
            <person name="Gustafson E.A."/>
            <person name="Haerty W."/>
            <person name="Hahn M.W."/>
            <person name="Halligan D.L."/>
            <person name="Halpern A.L."/>
            <person name="Halter G.M."/>
            <person name="Han M.V."/>
            <person name="Heger A."/>
            <person name="Hillier L."/>
            <person name="Hinrichs A.S."/>
            <person name="Holmes I."/>
            <person name="Hoskins R.A."/>
            <person name="Hubisz M.J."/>
            <person name="Hultmark D."/>
            <person name="Huntley M.A."/>
            <person name="Jaffe D.B."/>
            <person name="Jagadeeshan S."/>
            <person name="Jeck W.R."/>
            <person name="Johnson J."/>
            <person name="Jones C.D."/>
            <person name="Jordan W.C."/>
            <person name="Karpen G.H."/>
            <person name="Kataoka E."/>
            <person name="Keightley P.D."/>
            <person name="Kheradpour P."/>
            <person name="Kirkness E.F."/>
            <person name="Koerich L.B."/>
            <person name="Kristiansen K."/>
            <person name="Kudrna D."/>
            <person name="Kulathinal R.J."/>
            <person name="Kumar S."/>
            <person name="Kwok R."/>
            <person name="Lander E."/>
            <person name="Langley C.H."/>
            <person name="Lapoint R."/>
            <person name="Lazzaro B.P."/>
            <person name="Lee S.J."/>
            <person name="Levesque L."/>
            <person name="Li R."/>
            <person name="Lin C.F."/>
            <person name="Lin M.F."/>
            <person name="Lindblad-Toh K."/>
            <person name="Llopart A."/>
            <person name="Long M."/>
            <person name="Low L."/>
            <person name="Lozovsky E."/>
            <person name="Lu J."/>
            <person name="Luo M."/>
            <person name="Machado C.A."/>
            <person name="Makalowski W."/>
            <person name="Marzo M."/>
            <person name="Matsuda M."/>
            <person name="Matzkin L."/>
            <person name="McAllister B."/>
            <person name="McBride C.S."/>
            <person name="McKernan B."/>
            <person name="McKernan K."/>
            <person name="Mendez-Lago M."/>
            <person name="Minx P."/>
            <person name="Mollenhauer M.U."/>
            <person name="Montooth K."/>
            <person name="Mount S.M."/>
            <person name="Mu X."/>
            <person name="Myers E."/>
            <person name="Negre B."/>
            <person name="Newfeld S."/>
            <person name="Nielsen R."/>
            <person name="Noor M.A."/>
            <person name="O'Grady P."/>
            <person name="Pachter L."/>
            <person name="Papaceit M."/>
            <person name="Parisi M.J."/>
            <person name="Parisi M."/>
            <person name="Parts L."/>
            <person name="Pedersen J.S."/>
            <person name="Pesole G."/>
            <person name="Phillippy A.M."/>
            <person name="Ponting C.P."/>
            <person name="Pop M."/>
            <person name="Porcelli D."/>
            <person name="Powell J.R."/>
            <person name="Prohaska S."/>
            <person name="Pruitt K."/>
            <person name="Puig M."/>
            <person name="Quesneville H."/>
            <person name="Ram K.R."/>
            <person name="Rand D."/>
            <person name="Rasmussen M.D."/>
            <person name="Reed L.K."/>
            <person name="Reenan R."/>
            <person name="Reily A."/>
            <person name="Remington K.A."/>
            <person name="Rieger T.T."/>
            <person name="Ritchie M.G."/>
            <person name="Robin C."/>
            <person name="Rogers Y.H."/>
            <person name="Rohde C."/>
            <person name="Rozas J."/>
            <person name="Rubenfield M.J."/>
            <person name="Ruiz A."/>
            <person name="Russo S."/>
            <person name="Salzberg S.L."/>
            <person name="Sanchez-Gracia A."/>
            <person name="Saranga D.J."/>
            <person name="Sato H."/>
            <person name="Schaeffer S.W."/>
            <person name="Schatz M.C."/>
            <person name="Schlenke T."/>
            <person name="Schwartz R."/>
            <person name="Segarra C."/>
            <person name="Singh R.S."/>
            <person name="Sirot L."/>
            <person name="Sirota M."/>
            <person name="Sisneros N.B."/>
            <person name="Smith C.D."/>
            <person name="Smith T.F."/>
            <person name="Spieth J."/>
            <person name="Stage D.E."/>
            <person name="Stark A."/>
            <person name="Stephan W."/>
            <person name="Strausberg R.L."/>
            <person name="Strempel S."/>
            <person name="Sturgill D."/>
            <person name="Sutton G."/>
            <person name="Sutton G.G."/>
            <person name="Tao W."/>
            <person name="Teichmann S."/>
            <person name="Tobari Y.N."/>
            <person name="Tomimura Y."/>
            <person name="Tsolas J.M."/>
            <person name="Valente V.L."/>
            <person name="Venter E."/>
            <person name="Venter J.C."/>
            <person name="Vicario S."/>
            <person name="Vieira F.G."/>
            <person name="Vilella A.J."/>
            <person name="Villasante A."/>
            <person name="Walenz B."/>
            <person name="Wang J."/>
            <person name="Wasserman M."/>
            <person name="Watts T."/>
            <person name="Wilson D."/>
            <person name="Wilson R.K."/>
            <person name="Wing R.A."/>
            <person name="Wolfner M.F."/>
            <person name="Wong A."/>
            <person name="Wong G.K."/>
            <person name="Wu C.I."/>
            <person name="Wu G."/>
            <person name="Yamamoto D."/>
            <person name="Yang H.P."/>
            <person name="Yang S.P."/>
            <person name="Yorke J.A."/>
            <person name="Yoshida K."/>
            <person name="Zdobnov E."/>
            <person name="Zhang P."/>
            <person name="Zhang Y."/>
            <person name="Zimin A.V."/>
            <person name="Baldwin J."/>
            <person name="Abdouelleil A."/>
            <person name="Abdulkadir J."/>
            <person name="Abebe A."/>
            <person name="Abera B."/>
            <person name="Abreu J."/>
            <person name="Acer S.C."/>
            <person name="Aftuck L."/>
            <person name="Alexander A."/>
            <person name="An P."/>
            <person name="Anderson E."/>
            <person name="Anderson S."/>
            <person name="Arachi H."/>
            <person name="Azer M."/>
            <person name="Bachantsang P."/>
            <person name="Barry A."/>
            <person name="Bayul T."/>
            <person name="Berlin A."/>
            <person name="Bessette D."/>
            <person name="Bloom T."/>
            <person name="Blye J."/>
            <person name="Boguslavskiy L."/>
            <person name="Bonnet C."/>
            <person name="Boukhgalter B."/>
            <person name="Bourzgui I."/>
            <person name="Brown A."/>
            <person name="Cahill P."/>
            <person name="Channer S."/>
            <person name="Cheshatsang Y."/>
            <person name="Chuda L."/>
            <person name="Citroen M."/>
            <person name="Collymore A."/>
            <person name="Cooke P."/>
            <person name="Costello M."/>
            <person name="D'Aco K."/>
            <person name="Daza R."/>
            <person name="De Haan G."/>
            <person name="DeGray S."/>
            <person name="DeMaso C."/>
            <person name="Dhargay N."/>
            <person name="Dooley K."/>
            <person name="Dooley E."/>
            <person name="Doricent M."/>
            <person name="Dorje P."/>
            <person name="Dorjee K."/>
            <person name="Dupes A."/>
            <person name="Elong R."/>
            <person name="Falk J."/>
            <person name="Farina A."/>
            <person name="Faro S."/>
            <person name="Ferguson D."/>
            <person name="Fisher S."/>
            <person name="Foley C.D."/>
            <person name="Franke A."/>
            <person name="Friedrich D."/>
            <person name="Gadbois L."/>
            <person name="Gearin G."/>
            <person name="Gearin C.R."/>
            <person name="Giannoukos G."/>
            <person name="Goode T."/>
            <person name="Graham J."/>
            <person name="Grandbois E."/>
            <person name="Grewal S."/>
            <person name="Gyaltsen K."/>
            <person name="Hafez N."/>
            <person name="Hagos B."/>
            <person name="Hall J."/>
            <person name="Henson C."/>
            <person name="Hollinger A."/>
            <person name="Honan T."/>
            <person name="Huard M.D."/>
            <person name="Hughes L."/>
            <person name="Hurhula B."/>
            <person name="Husby M.E."/>
            <person name="Kamat A."/>
            <person name="Kanga B."/>
            <person name="Kashin S."/>
            <person name="Khazanovich D."/>
            <person name="Kisner P."/>
            <person name="Lance K."/>
            <person name="Lara M."/>
            <person name="Lee W."/>
            <person name="Lennon N."/>
            <person name="Letendre F."/>
            <person name="LeVine R."/>
            <person name="Lipovsky A."/>
            <person name="Liu X."/>
            <person name="Liu J."/>
            <person name="Liu S."/>
            <person name="Lokyitsang T."/>
            <person name="Lokyitsang Y."/>
            <person name="Lubonja R."/>
            <person name="Lui A."/>
            <person name="MacDonald P."/>
            <person name="Magnisalis V."/>
            <person name="Maru K."/>
            <person name="Matthews C."/>
            <person name="McCusker W."/>
            <person name="McDonough S."/>
            <person name="Mehta T."/>
            <person name="Meldrim J."/>
            <person name="Meneus L."/>
            <person name="Mihai O."/>
            <person name="Mihalev A."/>
            <person name="Mihova T."/>
            <person name="Mittelman R."/>
            <person name="Mlenga V."/>
            <person name="Montmayeur A."/>
            <person name="Mulrain L."/>
            <person name="Navidi A."/>
            <person name="Naylor J."/>
            <person name="Negash T."/>
            <person name="Nguyen T."/>
            <person name="Nguyen N."/>
            <person name="Nicol R."/>
            <person name="Norbu C."/>
            <person name="Norbu N."/>
            <person name="Novod N."/>
            <person name="O'Neill B."/>
            <person name="Osman S."/>
            <person name="Markiewicz E."/>
            <person name="Oyono O.L."/>
            <person name="Patti C."/>
            <person name="Phunkhang P."/>
            <person name="Pierre F."/>
            <person name="Priest M."/>
            <person name="Raghuraman S."/>
            <person name="Rege F."/>
            <person name="Reyes R."/>
            <person name="Rise C."/>
            <person name="Rogov P."/>
            <person name="Ross K."/>
            <person name="Ryan E."/>
            <person name="Settipalli S."/>
            <person name="Shea T."/>
            <person name="Sherpa N."/>
            <person name="Shi L."/>
            <person name="Shih D."/>
            <person name="Sparrow T."/>
            <person name="Spaulding J."/>
            <person name="Stalker J."/>
            <person name="Stange-Thomann N."/>
            <person name="Stavropoulos S."/>
            <person name="Stone C."/>
            <person name="Strader C."/>
            <person name="Tesfaye S."/>
            <person name="Thomson T."/>
            <person name="Thoulutsang Y."/>
            <person name="Thoulutsang D."/>
            <person name="Topham K."/>
            <person name="Topping I."/>
            <person name="Tsamla T."/>
            <person name="Vassiliev H."/>
            <person name="Vo A."/>
            <person name="Wangchuk T."/>
            <person name="Wangdi T."/>
            <person name="Weiand M."/>
            <person name="Wilkinson J."/>
            <person name="Wilson A."/>
            <person name="Yadav S."/>
            <person name="Young G."/>
            <person name="Yu Q."/>
            <person name="Zembek L."/>
            <person name="Zhong D."/>
            <person name="Zimmer A."/>
            <person name="Zwirko Z."/>
            <person name="Jaffe D.B."/>
            <person name="Alvarez P."/>
            <person name="Brockman W."/>
            <person name="Butler J."/>
            <person name="Chin C."/>
            <person name="Gnerre S."/>
            <person name="Grabherr M."/>
            <person name="Kleber M."/>
            <person name="Mauceli E."/>
            <person name="MacCallum I."/>
        </authorList>
    </citation>
    <scope>NUCLEOTIDE SEQUENCE [LARGE SCALE GENOMIC DNA]</scope>
    <source>
        <strain evidence="2">MSH-3 / Tucson 14011-0111.49</strain>
    </source>
</reference>
<accession>B4GQS9</accession>
<organism evidence="2">
    <name type="scientific">Drosophila persimilis</name>
    <name type="common">Fruit fly</name>
    <dbReference type="NCBI Taxonomy" id="7234"/>
    <lineage>
        <taxon>Eukaryota</taxon>
        <taxon>Metazoa</taxon>
        <taxon>Ecdysozoa</taxon>
        <taxon>Arthropoda</taxon>
        <taxon>Hexapoda</taxon>
        <taxon>Insecta</taxon>
        <taxon>Pterygota</taxon>
        <taxon>Neoptera</taxon>
        <taxon>Endopterygota</taxon>
        <taxon>Diptera</taxon>
        <taxon>Brachycera</taxon>
        <taxon>Muscomorpha</taxon>
        <taxon>Ephydroidea</taxon>
        <taxon>Drosophilidae</taxon>
        <taxon>Drosophila</taxon>
        <taxon>Sophophora</taxon>
    </lineage>
</organism>
<name>B4GQS9_DROPE</name>
<dbReference type="Proteomes" id="UP000008744">
    <property type="component" value="Unassembled WGS sequence"/>
</dbReference>
<protein>
    <submittedName>
        <fullName evidence="1">GL13889</fullName>
    </submittedName>
</protein>